<dbReference type="GO" id="GO:0070291">
    <property type="term" value="P:N-acylethanolamine metabolic process"/>
    <property type="evidence" value="ECO:0007669"/>
    <property type="project" value="TreeGrafter"/>
</dbReference>
<dbReference type="GO" id="GO:0070290">
    <property type="term" value="F:N-acylphosphatidylethanolamine-specific phospholipase D activity"/>
    <property type="evidence" value="ECO:0007669"/>
    <property type="project" value="TreeGrafter"/>
</dbReference>
<accession>A0A6J4IQC0</accession>
<dbReference type="AlphaFoldDB" id="A0A6J4IQC0"/>
<evidence type="ECO:0000259" key="1">
    <source>
        <dbReference type="Pfam" id="PF18456"/>
    </source>
</evidence>
<reference evidence="2" key="1">
    <citation type="submission" date="2020-02" db="EMBL/GenBank/DDBJ databases">
        <authorList>
            <person name="Meier V. D."/>
        </authorList>
    </citation>
    <scope>NUCLEOTIDE SEQUENCE</scope>
    <source>
        <strain evidence="2">AVDCRST_MAG56</strain>
    </source>
</reference>
<dbReference type="PANTHER" id="PTHR15032">
    <property type="entry name" value="N-ACYL-PHOSPHATIDYLETHANOLAMINE-HYDROLYZING PHOSPHOLIPASE D"/>
    <property type="match status" value="1"/>
</dbReference>
<dbReference type="InterPro" id="IPR041141">
    <property type="entry name" value="CmlA_N"/>
</dbReference>
<feature type="domain" description="Diiron non-heme beta-hydroxylase N-terminal" evidence="1">
    <location>
        <begin position="7"/>
        <end position="238"/>
    </location>
</feature>
<dbReference type="Gene3D" id="3.60.15.10">
    <property type="entry name" value="Ribonuclease Z/Hydroxyacylglutathione hydrolase-like"/>
    <property type="match status" value="1"/>
</dbReference>
<evidence type="ECO:0000313" key="2">
    <source>
        <dbReference type="EMBL" id="CAA9258000.1"/>
    </source>
</evidence>
<name>A0A6J4IQC0_9SPHI</name>
<dbReference type="GO" id="GO:0005737">
    <property type="term" value="C:cytoplasm"/>
    <property type="evidence" value="ECO:0007669"/>
    <property type="project" value="TreeGrafter"/>
</dbReference>
<organism evidence="2">
    <name type="scientific">uncultured Cytophagales bacterium</name>
    <dbReference type="NCBI Taxonomy" id="158755"/>
    <lineage>
        <taxon>Bacteria</taxon>
        <taxon>Pseudomonadati</taxon>
        <taxon>Bacteroidota</taxon>
        <taxon>Sphingobacteriia</taxon>
        <taxon>Sphingobacteriales</taxon>
        <taxon>environmental samples</taxon>
    </lineage>
</organism>
<dbReference type="InterPro" id="IPR036866">
    <property type="entry name" value="RibonucZ/Hydroxyglut_hydro"/>
</dbReference>
<dbReference type="SUPFAM" id="SSF56281">
    <property type="entry name" value="Metallo-hydrolase/oxidoreductase"/>
    <property type="match status" value="1"/>
</dbReference>
<protein>
    <submittedName>
        <fullName evidence="2">Polyketide synthase</fullName>
    </submittedName>
</protein>
<dbReference type="GO" id="GO:0070292">
    <property type="term" value="P:N-acylphosphatidylethanolamine metabolic process"/>
    <property type="evidence" value="ECO:0007669"/>
    <property type="project" value="TreeGrafter"/>
</dbReference>
<dbReference type="Pfam" id="PF18456">
    <property type="entry name" value="CmlA_N"/>
    <property type="match status" value="1"/>
</dbReference>
<sequence length="528" mass="60343">MESHQFYLKTNVQIEPLFNQWYAHPLLIAPATASMFLVNSHLNIMKSYVQMPSAHAAALQNPDMVGGPFIDYGGQRVGEIEDLVNQTQARCADLITLGNSIKKLFKLLGDKAKGYPLLELYKDIPAGINGFVELGYDLDNHPSFRVIERLLYKSPYYRRDLQSIALTEIHSDDRSFIFSTPRLKEEHIVHLPISFNDERIDFLSELKHNKKPYGEILEVLEVPKADEETFSSLLTTLPPAQPQTYAEENVRIRYFGHACVLLETKGTSVLTDPLMSYKYQTELQRFTYEDLPAVINYVVITHNHHDHIVFETLLQLRKRIGHIIVPRNNGAFHDPSMKLILENLGFRNVIELDDLETLEIENGSITAVPFFGEHCDLNIRSKSTYMIKLRGKSHLVCADSNSLSPEVYKNVRKMVGNVDKLFISLECKGSPMSWAYGALFPNQIDRKLDQLRRANGSDSRAALQMIDIFSVKHVFLYAMGLEPWLNYFMALQHGHTEDASSETDKLLEVCSRQQVDAEKLFAKRELVH</sequence>
<dbReference type="PANTHER" id="PTHR15032:SF4">
    <property type="entry name" value="N-ACYL-PHOSPHATIDYLETHANOLAMINE-HYDROLYZING PHOSPHOLIPASE D"/>
    <property type="match status" value="1"/>
</dbReference>
<proteinExistence type="predicted"/>
<gene>
    <name evidence="2" type="ORF">AVDCRST_MAG56-3882</name>
</gene>
<dbReference type="Pfam" id="PF13483">
    <property type="entry name" value="Lactamase_B_3"/>
    <property type="match status" value="1"/>
</dbReference>
<dbReference type="EMBL" id="CADCTQ010000208">
    <property type="protein sequence ID" value="CAA9258000.1"/>
    <property type="molecule type" value="Genomic_DNA"/>
</dbReference>